<proteinExistence type="predicted"/>
<name>A0A1W1UWQ3_9DEIO</name>
<feature type="signal peptide" evidence="1">
    <location>
        <begin position="1"/>
        <end position="20"/>
    </location>
</feature>
<keyword evidence="3" id="KW-1185">Reference proteome</keyword>
<evidence type="ECO:0000313" key="2">
    <source>
        <dbReference type="EMBL" id="SMB85578.1"/>
    </source>
</evidence>
<accession>A0A1W1UWQ3</accession>
<dbReference type="Proteomes" id="UP000192582">
    <property type="component" value="Unassembled WGS sequence"/>
</dbReference>
<evidence type="ECO:0000256" key="1">
    <source>
        <dbReference type="SAM" id="SignalP"/>
    </source>
</evidence>
<dbReference type="NCBIfam" id="TIGR01451">
    <property type="entry name" value="B_ant_repeat"/>
    <property type="match status" value="1"/>
</dbReference>
<evidence type="ECO:0000313" key="3">
    <source>
        <dbReference type="Proteomes" id="UP000192582"/>
    </source>
</evidence>
<keyword evidence="1" id="KW-0732">Signal</keyword>
<gene>
    <name evidence="2" type="ORF">SAMN00790413_03456</name>
</gene>
<feature type="chain" id="PRO_5012935643" evidence="1">
    <location>
        <begin position="21"/>
        <end position="687"/>
    </location>
</feature>
<sequence>MFHSRTLALMTALTMGSAAAVPLATGSSAGTSAGTTITNTAAAGFDDPSGGATPSTVTSNTVVSKVTAIAGFDILYGDGSTDDVASSNAPTNYNKTNVVPDDTVYSTYRVVNNGNIENYVVNLTVTGSLPTTQVKYYLDADRNGTPDDINSPITSVTLPNGGYVDIVQVVNVPTTLGRGTVVYEGPLGYAPGGTINGVSYNTYNESSNENTPGTPASNGDLQPTSISIYAPTAVVGPNSYPDGNGTGTYTDPNTSSTNIVRQGDTQTATVQPGTSTAAFIDTIKNTGAISDSFVLSTSAYTNMTSVVFKTPSGAAITSTPVVENGITYVTDSNGNPVVKNIPAGGTANYQAIGTYDARYSTTSFTVAIESTSDSDSVTEDTTGHVILVPHTLFGDQTNNGPDATLNPNPNVNPGSTATLLMQVKNTGGSSDTYSFTSTQVAFQVVDASGNITTQNVPVTYAADTNCNGTTDVGETLPLTLVSNATGCVIATATVPANALKGQTPPLTQTMSSTGNITALDTNDTVNVTLTFTTTPSNKGVLVAKFTSKAGVSAGSETESNTGLTNPANYTLSQTTALPGGNISYRIVAKNVYNTSVAKFFLQDSVPADTTLQSYALAQNNVLVAPADTIFSVNNGTTWTSVLNGASVNPSSAAGTTYLVAVDTDHNNVPDALGPNQTLQLDFVVKVN</sequence>
<dbReference type="AlphaFoldDB" id="A0A1W1UWQ3"/>
<organism evidence="2 3">
    <name type="scientific">Deinococcus hopiensis KR-140</name>
    <dbReference type="NCBI Taxonomy" id="695939"/>
    <lineage>
        <taxon>Bacteria</taxon>
        <taxon>Thermotogati</taxon>
        <taxon>Deinococcota</taxon>
        <taxon>Deinococci</taxon>
        <taxon>Deinococcales</taxon>
        <taxon>Deinococcaceae</taxon>
        <taxon>Deinococcus</taxon>
    </lineage>
</organism>
<protein>
    <submittedName>
        <fullName evidence="2">Uncharacterized protein</fullName>
    </submittedName>
</protein>
<reference evidence="2 3" key="1">
    <citation type="submission" date="2017-04" db="EMBL/GenBank/DDBJ databases">
        <authorList>
            <person name="Afonso C.L."/>
            <person name="Miller P.J."/>
            <person name="Scott M.A."/>
            <person name="Spackman E."/>
            <person name="Goraichik I."/>
            <person name="Dimitrov K.M."/>
            <person name="Suarez D.L."/>
            <person name="Swayne D.E."/>
        </authorList>
    </citation>
    <scope>NUCLEOTIDE SEQUENCE [LARGE SCALE GENOMIC DNA]</scope>
    <source>
        <strain evidence="2 3">KR-140</strain>
    </source>
</reference>
<dbReference type="EMBL" id="FWWU01000008">
    <property type="protein sequence ID" value="SMB85578.1"/>
    <property type="molecule type" value="Genomic_DNA"/>
</dbReference>
<dbReference type="InterPro" id="IPR047589">
    <property type="entry name" value="DUF11_rpt"/>
</dbReference>